<dbReference type="GO" id="GO:0005886">
    <property type="term" value="C:plasma membrane"/>
    <property type="evidence" value="ECO:0007669"/>
    <property type="project" value="TreeGrafter"/>
</dbReference>
<dbReference type="SMART" id="SM00382">
    <property type="entry name" value="AAA"/>
    <property type="match status" value="1"/>
</dbReference>
<dbReference type="InterPro" id="IPR043926">
    <property type="entry name" value="ABCG_dom"/>
</dbReference>
<keyword evidence="4 9" id="KW-0812">Transmembrane</keyword>
<organism evidence="11 12">
    <name type="scientific">Mizuhopecten yessoensis</name>
    <name type="common">Japanese scallop</name>
    <name type="synonym">Patinopecten yessoensis</name>
    <dbReference type="NCBI Taxonomy" id="6573"/>
    <lineage>
        <taxon>Eukaryota</taxon>
        <taxon>Metazoa</taxon>
        <taxon>Spiralia</taxon>
        <taxon>Lophotrochozoa</taxon>
        <taxon>Mollusca</taxon>
        <taxon>Bivalvia</taxon>
        <taxon>Autobranchia</taxon>
        <taxon>Pteriomorphia</taxon>
        <taxon>Pectinida</taxon>
        <taxon>Pectinoidea</taxon>
        <taxon>Pectinidae</taxon>
        <taxon>Mizuhopecten</taxon>
    </lineage>
</organism>
<gene>
    <name evidence="11" type="ORF">KP79_PYT16011</name>
</gene>
<dbReference type="Pfam" id="PF00005">
    <property type="entry name" value="ABC_tran"/>
    <property type="match status" value="1"/>
</dbReference>
<feature type="transmembrane region" description="Helical" evidence="9">
    <location>
        <begin position="360"/>
        <end position="381"/>
    </location>
</feature>
<dbReference type="SUPFAM" id="SSF52540">
    <property type="entry name" value="P-loop containing nucleoside triphosphate hydrolases"/>
    <property type="match status" value="1"/>
</dbReference>
<keyword evidence="5" id="KW-0547">Nucleotide-binding</keyword>
<accession>A0A210PWX9</accession>
<feature type="transmembrane region" description="Helical" evidence="9">
    <location>
        <begin position="401"/>
        <end position="418"/>
    </location>
</feature>
<comment type="subcellular location">
    <subcellularLocation>
        <location evidence="1">Membrane</location>
        <topology evidence="1">Multi-pass membrane protein</topology>
    </subcellularLocation>
</comment>
<evidence type="ECO:0000256" key="3">
    <source>
        <dbReference type="ARBA" id="ARBA00022448"/>
    </source>
</evidence>
<proteinExistence type="inferred from homology"/>
<dbReference type="GO" id="GO:0005524">
    <property type="term" value="F:ATP binding"/>
    <property type="evidence" value="ECO:0007669"/>
    <property type="project" value="UniProtKB-KW"/>
</dbReference>
<dbReference type="PROSITE" id="PS50893">
    <property type="entry name" value="ABC_TRANSPORTER_2"/>
    <property type="match status" value="1"/>
</dbReference>
<name>A0A210PWX9_MIZYE</name>
<keyword evidence="8 9" id="KW-0472">Membrane</keyword>
<keyword evidence="7 9" id="KW-1133">Transmembrane helix</keyword>
<evidence type="ECO:0000313" key="11">
    <source>
        <dbReference type="EMBL" id="OWF40983.1"/>
    </source>
</evidence>
<dbReference type="InterPro" id="IPR003593">
    <property type="entry name" value="AAA+_ATPase"/>
</dbReference>
<dbReference type="PANTHER" id="PTHR48041">
    <property type="entry name" value="ABC TRANSPORTER G FAMILY MEMBER 28"/>
    <property type="match status" value="1"/>
</dbReference>
<dbReference type="EMBL" id="NEDP02005434">
    <property type="protein sequence ID" value="OWF40983.1"/>
    <property type="molecule type" value="Genomic_DNA"/>
</dbReference>
<dbReference type="STRING" id="6573.A0A210PWX9"/>
<dbReference type="InterPro" id="IPR013525">
    <property type="entry name" value="ABC2_TM"/>
</dbReference>
<dbReference type="InterPro" id="IPR050352">
    <property type="entry name" value="ABCG_transporters"/>
</dbReference>
<reference evidence="11 12" key="1">
    <citation type="journal article" date="2017" name="Nat. Ecol. Evol.">
        <title>Scallop genome provides insights into evolution of bilaterian karyotype and development.</title>
        <authorList>
            <person name="Wang S."/>
            <person name="Zhang J."/>
            <person name="Jiao W."/>
            <person name="Li J."/>
            <person name="Xun X."/>
            <person name="Sun Y."/>
            <person name="Guo X."/>
            <person name="Huan P."/>
            <person name="Dong B."/>
            <person name="Zhang L."/>
            <person name="Hu X."/>
            <person name="Sun X."/>
            <person name="Wang J."/>
            <person name="Zhao C."/>
            <person name="Wang Y."/>
            <person name="Wang D."/>
            <person name="Huang X."/>
            <person name="Wang R."/>
            <person name="Lv J."/>
            <person name="Li Y."/>
            <person name="Zhang Z."/>
            <person name="Liu B."/>
            <person name="Lu W."/>
            <person name="Hui Y."/>
            <person name="Liang J."/>
            <person name="Zhou Z."/>
            <person name="Hou R."/>
            <person name="Li X."/>
            <person name="Liu Y."/>
            <person name="Li H."/>
            <person name="Ning X."/>
            <person name="Lin Y."/>
            <person name="Zhao L."/>
            <person name="Xing Q."/>
            <person name="Dou J."/>
            <person name="Li Y."/>
            <person name="Mao J."/>
            <person name="Guo H."/>
            <person name="Dou H."/>
            <person name="Li T."/>
            <person name="Mu C."/>
            <person name="Jiang W."/>
            <person name="Fu Q."/>
            <person name="Fu X."/>
            <person name="Miao Y."/>
            <person name="Liu J."/>
            <person name="Yu Q."/>
            <person name="Li R."/>
            <person name="Liao H."/>
            <person name="Li X."/>
            <person name="Kong Y."/>
            <person name="Jiang Z."/>
            <person name="Chourrout D."/>
            <person name="Li R."/>
            <person name="Bao Z."/>
        </authorList>
    </citation>
    <scope>NUCLEOTIDE SEQUENCE [LARGE SCALE GENOMIC DNA]</scope>
    <source>
        <strain evidence="11 12">PY_sf001</strain>
    </source>
</reference>
<dbReference type="GO" id="GO:0016887">
    <property type="term" value="F:ATP hydrolysis activity"/>
    <property type="evidence" value="ECO:0007669"/>
    <property type="project" value="InterPro"/>
</dbReference>
<dbReference type="FunFam" id="3.40.50.300:FF:001276">
    <property type="entry name" value="Uncharacterized protein, isoform A"/>
    <property type="match status" value="1"/>
</dbReference>
<evidence type="ECO:0000256" key="2">
    <source>
        <dbReference type="ARBA" id="ARBA00005814"/>
    </source>
</evidence>
<dbReference type="AlphaFoldDB" id="A0A210PWX9"/>
<feature type="domain" description="ABC transporter" evidence="10">
    <location>
        <begin position="15"/>
        <end position="252"/>
    </location>
</feature>
<feature type="transmembrane region" description="Helical" evidence="9">
    <location>
        <begin position="502"/>
        <end position="523"/>
    </location>
</feature>
<keyword evidence="6" id="KW-0067">ATP-binding</keyword>
<evidence type="ECO:0000256" key="6">
    <source>
        <dbReference type="ARBA" id="ARBA00022840"/>
    </source>
</evidence>
<dbReference type="InterPro" id="IPR003439">
    <property type="entry name" value="ABC_transporter-like_ATP-bd"/>
</dbReference>
<protein>
    <submittedName>
        <fullName evidence="11">ABC transporter G family member 14</fullName>
    </submittedName>
</protein>
<keyword evidence="3" id="KW-0813">Transport</keyword>
<dbReference type="OrthoDB" id="66620at2759"/>
<evidence type="ECO:0000256" key="9">
    <source>
        <dbReference type="SAM" id="Phobius"/>
    </source>
</evidence>
<evidence type="ECO:0000256" key="4">
    <source>
        <dbReference type="ARBA" id="ARBA00022692"/>
    </source>
</evidence>
<dbReference type="GO" id="GO:0140359">
    <property type="term" value="F:ABC-type transporter activity"/>
    <property type="evidence" value="ECO:0007669"/>
    <property type="project" value="InterPro"/>
</dbReference>
<dbReference type="Gene3D" id="3.40.50.300">
    <property type="entry name" value="P-loop containing nucleotide triphosphate hydrolases"/>
    <property type="match status" value="1"/>
</dbReference>
<evidence type="ECO:0000313" key="12">
    <source>
        <dbReference type="Proteomes" id="UP000242188"/>
    </source>
</evidence>
<sequence>MSSREMENVSKSSKLDFKDLVVSTKSKVLLKNVSGSASSGDLLAVMGPTGAGKTTFLNVLAGRVSHDSGTITLNGSPLNKTHRRRLGYVLQNDIFLSNLTLWETLYFTAMIRIPDKVPKQEKTEKIYTIVNSLGLKKCLHTPIGDIFSRGLSGGEKKRANIACELLTDPDLLLIDEPTSGLDSSTAHTLMVQLKNYATEYNKTIVATIHQPSSQVFNMFSTLLLLVDGEVAYFGLANMVIEHFASLGMTCSQHYNPADFLLEILTPDLNTRDNEGDIKKTHSLQVPIGQLNGGFVTESDKEEGKGPADVPLTLVRSCSDVKIVNDSYIVEGETTRRWPTSLWTQFKMLNWRSYKQSKGRILHTFDIIQAAFIAAFSGILFFQTENSVNTVRDRSGLVMTSLIYWSFQMLITTLLGFTGERGVVSKDRSAGAYRLSAYYLSKITSEMPLLLSVPVLYNTAVYWLAGLGGVDGYFVYLGIGILHCLMIQSLAHNIAVLVKDVRLSMMVGNVIILAGLMLGGFLNINPPDWLLWVKYVTLVHYPYSATMTYILKDLPDVW</sequence>
<dbReference type="InterPro" id="IPR027417">
    <property type="entry name" value="P-loop_NTPase"/>
</dbReference>
<dbReference type="PANTHER" id="PTHR48041:SF63">
    <property type="entry name" value="EARLY GENE AT 23, ISOFORM C"/>
    <property type="match status" value="1"/>
</dbReference>
<evidence type="ECO:0000256" key="8">
    <source>
        <dbReference type="ARBA" id="ARBA00023136"/>
    </source>
</evidence>
<dbReference type="PROSITE" id="PS00211">
    <property type="entry name" value="ABC_TRANSPORTER_1"/>
    <property type="match status" value="1"/>
</dbReference>
<evidence type="ECO:0000256" key="7">
    <source>
        <dbReference type="ARBA" id="ARBA00022989"/>
    </source>
</evidence>
<dbReference type="Pfam" id="PF01061">
    <property type="entry name" value="ABC2_membrane"/>
    <property type="match status" value="1"/>
</dbReference>
<dbReference type="Proteomes" id="UP000242188">
    <property type="component" value="Unassembled WGS sequence"/>
</dbReference>
<evidence type="ECO:0000256" key="1">
    <source>
        <dbReference type="ARBA" id="ARBA00004141"/>
    </source>
</evidence>
<comment type="similarity">
    <text evidence="2">Belongs to the ABC transporter superfamily. ABCG family. Eye pigment precursor importer (TC 3.A.1.204) subfamily.</text>
</comment>
<dbReference type="InterPro" id="IPR017871">
    <property type="entry name" value="ABC_transporter-like_CS"/>
</dbReference>
<comment type="caution">
    <text evidence="11">The sequence shown here is derived from an EMBL/GenBank/DDBJ whole genome shotgun (WGS) entry which is preliminary data.</text>
</comment>
<keyword evidence="12" id="KW-1185">Reference proteome</keyword>
<evidence type="ECO:0000256" key="5">
    <source>
        <dbReference type="ARBA" id="ARBA00022741"/>
    </source>
</evidence>
<evidence type="ECO:0000259" key="10">
    <source>
        <dbReference type="PROSITE" id="PS50893"/>
    </source>
</evidence>
<dbReference type="Pfam" id="PF19055">
    <property type="entry name" value="ABC2_membrane_7"/>
    <property type="match status" value="1"/>
</dbReference>